<evidence type="ECO:0000313" key="2">
    <source>
        <dbReference type="EMBL" id="PPJ53283.1"/>
    </source>
</evidence>
<gene>
    <name evidence="2" type="ORF">CBER1_11890</name>
</gene>
<protein>
    <recommendedName>
        <fullName evidence="4">Fungal calcium binding protein domain-containing protein</fullName>
    </recommendedName>
</protein>
<reference evidence="3" key="1">
    <citation type="journal article" date="2017" name="bioRxiv">
        <title>Conservation of a gene cluster reveals novel cercosporin biosynthetic mechanisms and extends production to the genus Colletotrichum.</title>
        <authorList>
            <person name="de Jonge R."/>
            <person name="Ebert M.K."/>
            <person name="Huitt-Roehl C.R."/>
            <person name="Pal P."/>
            <person name="Suttle J.C."/>
            <person name="Spanner R.E."/>
            <person name="Neubauer J.D."/>
            <person name="Jurick W.M.II."/>
            <person name="Stott K.A."/>
            <person name="Secor G.A."/>
            <person name="Thomma B.P.H.J."/>
            <person name="Van de Peer Y."/>
            <person name="Townsend C.A."/>
            <person name="Bolton M.D."/>
        </authorList>
    </citation>
    <scope>NUCLEOTIDE SEQUENCE [LARGE SCALE GENOMIC DNA]</scope>
    <source>
        <strain evidence="3">CBS538.71</strain>
    </source>
</reference>
<name>A0A2S6C0N0_9PEZI</name>
<dbReference type="AlphaFoldDB" id="A0A2S6C0N0"/>
<dbReference type="Proteomes" id="UP000237631">
    <property type="component" value="Unassembled WGS sequence"/>
</dbReference>
<evidence type="ECO:0000256" key="1">
    <source>
        <dbReference type="SAM" id="SignalP"/>
    </source>
</evidence>
<organism evidence="2 3">
    <name type="scientific">Cercospora berteroae</name>
    <dbReference type="NCBI Taxonomy" id="357750"/>
    <lineage>
        <taxon>Eukaryota</taxon>
        <taxon>Fungi</taxon>
        <taxon>Dikarya</taxon>
        <taxon>Ascomycota</taxon>
        <taxon>Pezizomycotina</taxon>
        <taxon>Dothideomycetes</taxon>
        <taxon>Dothideomycetidae</taxon>
        <taxon>Mycosphaerellales</taxon>
        <taxon>Mycosphaerellaceae</taxon>
        <taxon>Cercospora</taxon>
    </lineage>
</organism>
<dbReference type="EMBL" id="PNEN01001494">
    <property type="protein sequence ID" value="PPJ53283.1"/>
    <property type="molecule type" value="Genomic_DNA"/>
</dbReference>
<feature type="chain" id="PRO_5015546793" description="Fungal calcium binding protein domain-containing protein" evidence="1">
    <location>
        <begin position="17"/>
        <end position="149"/>
    </location>
</feature>
<accession>A0A2S6C0N0</accession>
<sequence>MHFMIFFLNILAIARAAAILDNNEVRRIERAQDDLEKFDFETAMARLILTRDLSEIEEAEFHLPHIHIPDPLDYIPWAQFARVVKIDQTACPIPQFKRCCETLAGVGATCAAAAIREGKDWQENSKCAGGIVAAVSGGSNVCKPCKPRF</sequence>
<evidence type="ECO:0008006" key="4">
    <source>
        <dbReference type="Google" id="ProtNLM"/>
    </source>
</evidence>
<proteinExistence type="predicted"/>
<feature type="signal peptide" evidence="1">
    <location>
        <begin position="1"/>
        <end position="16"/>
    </location>
</feature>
<comment type="caution">
    <text evidence="2">The sequence shown here is derived from an EMBL/GenBank/DDBJ whole genome shotgun (WGS) entry which is preliminary data.</text>
</comment>
<keyword evidence="1" id="KW-0732">Signal</keyword>
<evidence type="ECO:0000313" key="3">
    <source>
        <dbReference type="Proteomes" id="UP000237631"/>
    </source>
</evidence>
<keyword evidence="3" id="KW-1185">Reference proteome</keyword>